<dbReference type="PRINTS" id="PR00395">
    <property type="entry name" value="RIBOSOMALS2"/>
</dbReference>
<dbReference type="CDD" id="cd01425">
    <property type="entry name" value="RPS2"/>
    <property type="match status" value="1"/>
</dbReference>
<gene>
    <name evidence="5" type="primary">rpsB</name>
    <name evidence="8" type="ORF">DB31_0678</name>
</gene>
<dbReference type="PATRIC" id="fig|394096.3.peg.671"/>
<dbReference type="PANTHER" id="PTHR12534:SF0">
    <property type="entry name" value="SMALL RIBOSOMAL SUBUNIT PROTEIN US2M"/>
    <property type="match status" value="1"/>
</dbReference>
<name>A0A085WXK2_9BACT</name>
<dbReference type="Pfam" id="PF00318">
    <property type="entry name" value="Ribosomal_S2"/>
    <property type="match status" value="1"/>
</dbReference>
<dbReference type="InterPro" id="IPR018130">
    <property type="entry name" value="Ribosomal_uS2_CS"/>
</dbReference>
<keyword evidence="3 5" id="KW-0687">Ribonucleoprotein</keyword>
<keyword evidence="2 5" id="KW-0689">Ribosomal protein</keyword>
<evidence type="ECO:0000256" key="4">
    <source>
        <dbReference type="ARBA" id="ARBA00035256"/>
    </source>
</evidence>
<evidence type="ECO:0000256" key="2">
    <source>
        <dbReference type="ARBA" id="ARBA00022980"/>
    </source>
</evidence>
<evidence type="ECO:0000256" key="1">
    <source>
        <dbReference type="ARBA" id="ARBA00006242"/>
    </source>
</evidence>
<dbReference type="NCBIfam" id="TIGR01011">
    <property type="entry name" value="rpsB_bact"/>
    <property type="match status" value="1"/>
</dbReference>
<dbReference type="InterPro" id="IPR023591">
    <property type="entry name" value="Ribosomal_uS2_flav_dom_sf"/>
</dbReference>
<evidence type="ECO:0000313" key="9">
    <source>
        <dbReference type="Proteomes" id="UP000028725"/>
    </source>
</evidence>
<reference evidence="8 9" key="1">
    <citation type="submission" date="2014-04" db="EMBL/GenBank/DDBJ databases">
        <title>Genome assembly of Hyalangium minutum DSM 14724.</title>
        <authorList>
            <person name="Sharma G."/>
            <person name="Subramanian S."/>
        </authorList>
    </citation>
    <scope>NUCLEOTIDE SEQUENCE [LARGE SCALE GENOMIC DNA]</scope>
    <source>
        <strain evidence="8 9">DSM 14724</strain>
    </source>
</reference>
<feature type="compositionally biased region" description="Gly residues" evidence="7">
    <location>
        <begin position="313"/>
        <end position="322"/>
    </location>
</feature>
<proteinExistence type="inferred from homology"/>
<dbReference type="GO" id="GO:0006412">
    <property type="term" value="P:translation"/>
    <property type="evidence" value="ECO:0007669"/>
    <property type="project" value="UniProtKB-UniRule"/>
</dbReference>
<evidence type="ECO:0000313" key="8">
    <source>
        <dbReference type="EMBL" id="KFE72415.1"/>
    </source>
</evidence>
<dbReference type="PROSITE" id="PS00962">
    <property type="entry name" value="RIBOSOMAL_S2_1"/>
    <property type="match status" value="1"/>
</dbReference>
<dbReference type="FunFam" id="1.10.287.610:FF:000001">
    <property type="entry name" value="30S ribosomal protein S2"/>
    <property type="match status" value="1"/>
</dbReference>
<dbReference type="AlphaFoldDB" id="A0A085WXK2"/>
<evidence type="ECO:0000256" key="3">
    <source>
        <dbReference type="ARBA" id="ARBA00023274"/>
    </source>
</evidence>
<organism evidence="8 9">
    <name type="scientific">Hyalangium minutum</name>
    <dbReference type="NCBI Taxonomy" id="394096"/>
    <lineage>
        <taxon>Bacteria</taxon>
        <taxon>Pseudomonadati</taxon>
        <taxon>Myxococcota</taxon>
        <taxon>Myxococcia</taxon>
        <taxon>Myxococcales</taxon>
        <taxon>Cystobacterineae</taxon>
        <taxon>Archangiaceae</taxon>
        <taxon>Hyalangium</taxon>
    </lineage>
</organism>
<feature type="region of interest" description="Disordered" evidence="7">
    <location>
        <begin position="244"/>
        <end position="330"/>
    </location>
</feature>
<keyword evidence="9" id="KW-1185">Reference proteome</keyword>
<dbReference type="GO" id="GO:0022627">
    <property type="term" value="C:cytosolic small ribosomal subunit"/>
    <property type="evidence" value="ECO:0007669"/>
    <property type="project" value="TreeGrafter"/>
</dbReference>
<dbReference type="OrthoDB" id="9808036at2"/>
<evidence type="ECO:0000256" key="6">
    <source>
        <dbReference type="RuleBase" id="RU003631"/>
    </source>
</evidence>
<comment type="caution">
    <text evidence="8">The sequence shown here is derived from an EMBL/GenBank/DDBJ whole genome shotgun (WGS) entry which is preliminary data.</text>
</comment>
<sequence>MSETQQENQAQAMAAASGITMKQLLEAGVHFGHQTKRWNPKMKPYIFGARNGIYIIDLQKTVVMARQAFRFVADLTSRGGHVLFVGTKKQAQDVIREEAARAGQFFVTSRWLGGTLTNFKTIKQGIDRLKTLEKMAEDGTFERLPKKEVASLEREREKLEKNLGGVKEMTKLPRCVFVIDPKKEHIAIHEATRLGIPVIGVVDTNCDPDGIDFVIPGNDDAIRSIKLFTSKIADACLEGGARYRASGAAERDEQEEREGRDDRGDRRDDRRGPRRGDRGDRGDRRGGDRGGERRGPLVEMKGAAPAAAEGEAEGSGGGGGEGGGEETAAE</sequence>
<dbReference type="GO" id="GO:0003735">
    <property type="term" value="F:structural constituent of ribosome"/>
    <property type="evidence" value="ECO:0007669"/>
    <property type="project" value="InterPro"/>
</dbReference>
<dbReference type="PROSITE" id="PS00963">
    <property type="entry name" value="RIBOSOMAL_S2_2"/>
    <property type="match status" value="1"/>
</dbReference>
<dbReference type="InterPro" id="IPR005706">
    <property type="entry name" value="Ribosomal_uS2_bac/mit/plastid"/>
</dbReference>
<protein>
    <recommendedName>
        <fullName evidence="4 5">Small ribosomal subunit protein uS2</fullName>
    </recommendedName>
</protein>
<dbReference type="Gene3D" id="1.10.287.610">
    <property type="entry name" value="Helix hairpin bin"/>
    <property type="match status" value="1"/>
</dbReference>
<evidence type="ECO:0000256" key="5">
    <source>
        <dbReference type="HAMAP-Rule" id="MF_00291"/>
    </source>
</evidence>
<dbReference type="Proteomes" id="UP000028725">
    <property type="component" value="Unassembled WGS sequence"/>
</dbReference>
<accession>A0A085WXK2</accession>
<dbReference type="PANTHER" id="PTHR12534">
    <property type="entry name" value="30S RIBOSOMAL PROTEIN S2 PROKARYOTIC AND ORGANELLAR"/>
    <property type="match status" value="1"/>
</dbReference>
<comment type="similarity">
    <text evidence="1 5 6">Belongs to the universal ribosomal protein uS2 family.</text>
</comment>
<dbReference type="SUPFAM" id="SSF52313">
    <property type="entry name" value="Ribosomal protein S2"/>
    <property type="match status" value="1"/>
</dbReference>
<dbReference type="HAMAP" id="MF_00291_B">
    <property type="entry name" value="Ribosomal_uS2_B"/>
    <property type="match status" value="1"/>
</dbReference>
<feature type="compositionally biased region" description="Basic and acidic residues" evidence="7">
    <location>
        <begin position="257"/>
        <end position="296"/>
    </location>
</feature>
<evidence type="ECO:0000256" key="7">
    <source>
        <dbReference type="SAM" id="MobiDB-lite"/>
    </source>
</evidence>
<dbReference type="Gene3D" id="3.40.50.10490">
    <property type="entry name" value="Glucose-6-phosphate isomerase like protein, domain 1"/>
    <property type="match status" value="1"/>
</dbReference>
<dbReference type="EMBL" id="JMCB01000001">
    <property type="protein sequence ID" value="KFE72415.1"/>
    <property type="molecule type" value="Genomic_DNA"/>
</dbReference>
<dbReference type="STRING" id="394096.DB31_0678"/>
<dbReference type="InterPro" id="IPR001865">
    <property type="entry name" value="Ribosomal_uS2"/>
</dbReference>